<feature type="domain" description="Glycosyl transferase family 1" evidence="1">
    <location>
        <begin position="169"/>
        <end position="304"/>
    </location>
</feature>
<evidence type="ECO:0000313" key="4">
    <source>
        <dbReference type="Proteomes" id="UP000239772"/>
    </source>
</evidence>
<name>A0A2T1HNN9_9HYPH</name>
<dbReference type="Pfam" id="PF13439">
    <property type="entry name" value="Glyco_transf_4"/>
    <property type="match status" value="1"/>
</dbReference>
<dbReference type="Gene3D" id="3.40.50.2000">
    <property type="entry name" value="Glycogen Phosphorylase B"/>
    <property type="match status" value="2"/>
</dbReference>
<evidence type="ECO:0000313" key="3">
    <source>
        <dbReference type="EMBL" id="PSC03290.1"/>
    </source>
</evidence>
<feature type="domain" description="Glycosyltransferase subfamily 4-like N-terminal" evidence="2">
    <location>
        <begin position="18"/>
        <end position="124"/>
    </location>
</feature>
<dbReference type="InterPro" id="IPR028098">
    <property type="entry name" value="Glyco_trans_4-like_N"/>
</dbReference>
<comment type="caution">
    <text evidence="3">The sequence shown here is derived from an EMBL/GenBank/DDBJ whole genome shotgun (WGS) entry which is preliminary data.</text>
</comment>
<protein>
    <submittedName>
        <fullName evidence="3">Glycosyl transferase</fullName>
    </submittedName>
</protein>
<reference evidence="4" key="1">
    <citation type="submission" date="2018-03" db="EMBL/GenBank/DDBJ databases">
        <authorList>
            <person name="Sun L."/>
            <person name="Liu H."/>
            <person name="Chen W."/>
            <person name="Huang K."/>
            <person name="Liu W."/>
            <person name="Gao X."/>
        </authorList>
    </citation>
    <scope>NUCLEOTIDE SEQUENCE [LARGE SCALE GENOMIC DNA]</scope>
    <source>
        <strain evidence="4">SH9</strain>
    </source>
</reference>
<keyword evidence="3" id="KW-0808">Transferase</keyword>
<accession>A0A2T1HNN9</accession>
<evidence type="ECO:0000259" key="1">
    <source>
        <dbReference type="Pfam" id="PF00534"/>
    </source>
</evidence>
<sequence>MKIAQIAPLAEAVPPKLYGGTERVVSWLTEALVDEGHDVTLFASGDSVTRARLEPVVPEGLRLAGIRDHLASHLVMVDEVRRRADEFDIIHFHVDLIQFPLFQHLAAKTLTTMHGRLDYPDFHPIYRAFPNMPLVSISNSQRTPVPGRCNWRGTVYHGLPSQHCPFSPGGGDYLAFLGRISPEKRPDRAIEIAKRAGVPLKIAAKVDKADQDYFSKVIEPMLDHPLVEFVGEIDDRQKCSFLGNAMALLFPIDWCEPFGLVMIEAMSSGTPVIAWRHGSVPEVVTEGVTGCVVASVEEAVEAVSRARGMDRRAIRAAFEQRFTAKRMARSYLDIYEKLLDEADEIAPESLSGNSGRQVAVGFATH</sequence>
<dbReference type="AlphaFoldDB" id="A0A2T1HNN9"/>
<proteinExistence type="predicted"/>
<evidence type="ECO:0000259" key="2">
    <source>
        <dbReference type="Pfam" id="PF13439"/>
    </source>
</evidence>
<organism evidence="3 4">
    <name type="scientific">Alsobacter soli</name>
    <dbReference type="NCBI Taxonomy" id="2109933"/>
    <lineage>
        <taxon>Bacteria</taxon>
        <taxon>Pseudomonadati</taxon>
        <taxon>Pseudomonadota</taxon>
        <taxon>Alphaproteobacteria</taxon>
        <taxon>Hyphomicrobiales</taxon>
        <taxon>Alsobacteraceae</taxon>
        <taxon>Alsobacter</taxon>
    </lineage>
</organism>
<dbReference type="SUPFAM" id="SSF53756">
    <property type="entry name" value="UDP-Glycosyltransferase/glycogen phosphorylase"/>
    <property type="match status" value="1"/>
</dbReference>
<dbReference type="RefSeq" id="WP_106339134.1">
    <property type="nucleotide sequence ID" value="NZ_PVZS01000028.1"/>
</dbReference>
<dbReference type="Pfam" id="PF00534">
    <property type="entry name" value="Glycos_transf_1"/>
    <property type="match status" value="1"/>
</dbReference>
<dbReference type="PANTHER" id="PTHR12526:SF595">
    <property type="entry name" value="BLL5217 PROTEIN"/>
    <property type="match status" value="1"/>
</dbReference>
<gene>
    <name evidence="3" type="ORF">SLNSH_19740</name>
</gene>
<dbReference type="OrthoDB" id="9801573at2"/>
<dbReference type="CDD" id="cd03802">
    <property type="entry name" value="GT4_AviGT4-like"/>
    <property type="match status" value="1"/>
</dbReference>
<keyword evidence="4" id="KW-1185">Reference proteome</keyword>
<dbReference type="Proteomes" id="UP000239772">
    <property type="component" value="Unassembled WGS sequence"/>
</dbReference>
<dbReference type="InterPro" id="IPR001296">
    <property type="entry name" value="Glyco_trans_1"/>
</dbReference>
<dbReference type="PANTHER" id="PTHR12526">
    <property type="entry name" value="GLYCOSYLTRANSFERASE"/>
    <property type="match status" value="1"/>
</dbReference>
<dbReference type="GO" id="GO:0016757">
    <property type="term" value="F:glycosyltransferase activity"/>
    <property type="evidence" value="ECO:0007669"/>
    <property type="project" value="InterPro"/>
</dbReference>
<dbReference type="EMBL" id="PVZS01000028">
    <property type="protein sequence ID" value="PSC03290.1"/>
    <property type="molecule type" value="Genomic_DNA"/>
</dbReference>